<evidence type="ECO:0000256" key="5">
    <source>
        <dbReference type="ARBA" id="ARBA00022975"/>
    </source>
</evidence>
<dbReference type="Pfam" id="PF01180">
    <property type="entry name" value="DHO_dh"/>
    <property type="match status" value="1"/>
</dbReference>
<keyword evidence="6" id="KW-0560">Oxidoreductase</keyword>
<dbReference type="UniPathway" id="UPA00070"/>
<evidence type="ECO:0000256" key="4">
    <source>
        <dbReference type="ARBA" id="ARBA00022643"/>
    </source>
</evidence>
<evidence type="ECO:0000256" key="2">
    <source>
        <dbReference type="ARBA" id="ARBA00004725"/>
    </source>
</evidence>
<evidence type="ECO:0000313" key="9">
    <source>
        <dbReference type="Proteomes" id="UP000240009"/>
    </source>
</evidence>
<organism evidence="8 9">
    <name type="scientific">Blastopirellula marina</name>
    <dbReference type="NCBI Taxonomy" id="124"/>
    <lineage>
        <taxon>Bacteria</taxon>
        <taxon>Pseudomonadati</taxon>
        <taxon>Planctomycetota</taxon>
        <taxon>Planctomycetia</taxon>
        <taxon>Pirellulales</taxon>
        <taxon>Pirellulaceae</taxon>
        <taxon>Blastopirellula</taxon>
    </lineage>
</organism>
<dbReference type="EMBL" id="PUIA01000074">
    <property type="protein sequence ID" value="PQO25630.1"/>
    <property type="molecule type" value="Genomic_DNA"/>
</dbReference>
<name>A0A2S8F0G6_9BACT</name>
<comment type="cofactor">
    <cofactor evidence="1">
        <name>FMN</name>
        <dbReference type="ChEBI" id="CHEBI:58210"/>
    </cofactor>
</comment>
<dbReference type="OrthoDB" id="9794954at2"/>
<dbReference type="SUPFAM" id="SSF51395">
    <property type="entry name" value="FMN-linked oxidoreductases"/>
    <property type="match status" value="1"/>
</dbReference>
<evidence type="ECO:0000256" key="1">
    <source>
        <dbReference type="ARBA" id="ARBA00001917"/>
    </source>
</evidence>
<gene>
    <name evidence="8" type="ORF">C5Y96_22675</name>
</gene>
<feature type="domain" description="Dihydroorotate dehydrogenase catalytic" evidence="7">
    <location>
        <begin position="5"/>
        <end position="292"/>
    </location>
</feature>
<dbReference type="GO" id="GO:0006207">
    <property type="term" value="P:'de novo' pyrimidine nucleobase biosynthetic process"/>
    <property type="evidence" value="ECO:0007669"/>
    <property type="project" value="TreeGrafter"/>
</dbReference>
<comment type="caution">
    <text evidence="8">The sequence shown here is derived from an EMBL/GenBank/DDBJ whole genome shotgun (WGS) entry which is preliminary data.</text>
</comment>
<dbReference type="InterPro" id="IPR050074">
    <property type="entry name" value="DHO_dehydrogenase"/>
</dbReference>
<keyword evidence="5" id="KW-0665">Pyrimidine biosynthesis</keyword>
<evidence type="ECO:0000256" key="3">
    <source>
        <dbReference type="ARBA" id="ARBA00022630"/>
    </source>
</evidence>
<dbReference type="PANTHER" id="PTHR48109">
    <property type="entry name" value="DIHYDROOROTATE DEHYDROGENASE (QUINONE), MITOCHONDRIAL-RELATED"/>
    <property type="match status" value="1"/>
</dbReference>
<dbReference type="Proteomes" id="UP000240009">
    <property type="component" value="Unassembled WGS sequence"/>
</dbReference>
<dbReference type="InterPro" id="IPR005720">
    <property type="entry name" value="Dihydroorotate_DH_cat"/>
</dbReference>
<dbReference type="AlphaFoldDB" id="A0A2S8F0G6"/>
<reference evidence="8 9" key="1">
    <citation type="submission" date="2018-02" db="EMBL/GenBank/DDBJ databases">
        <title>Comparative genomes isolates from brazilian mangrove.</title>
        <authorList>
            <person name="Araujo J.E."/>
            <person name="Taketani R.G."/>
            <person name="Silva M.C.P."/>
            <person name="Loureco M.V."/>
            <person name="Andreote F.D."/>
        </authorList>
    </citation>
    <scope>NUCLEOTIDE SEQUENCE [LARGE SCALE GENOMIC DNA]</scope>
    <source>
        <strain evidence="8 9">HEX-2 MGV</strain>
    </source>
</reference>
<sequence>MSVELKTRYLGLDLSSPIIAGAGPLTGNLDQIKALADAGAAAVVLPSLFEEQMEHEEMELFRLSDFQAEVSAEASGFLPAVSHYNVGTRQYIKLIQSAKSLVDIPVIASLNGCSPHGWGRYSRMLADAGADALELNIYFVPTDPSTTSAEVEQRYLNLVEEVRSVVSIPIAVKMGPFITALPNFVLRLEKAGANGFVLFNRYLEPEININNFQVQPHLELSHPGELRLPLRWIAILREHLSASLAATSGIHSASDVLKSLLAGADVAMMVSTLLTNGPHVILKCLQELESWMVEHDYESIFQLRGCMSRSHCENPSAYERANYVKALTSYTSSYNS</sequence>
<evidence type="ECO:0000313" key="8">
    <source>
        <dbReference type="EMBL" id="PQO25630.1"/>
    </source>
</evidence>
<dbReference type="GO" id="GO:0004152">
    <property type="term" value="F:dihydroorotate dehydrogenase activity"/>
    <property type="evidence" value="ECO:0007669"/>
    <property type="project" value="InterPro"/>
</dbReference>
<accession>A0A2S8F0G6</accession>
<dbReference type="InterPro" id="IPR013785">
    <property type="entry name" value="Aldolase_TIM"/>
</dbReference>
<dbReference type="PIRSF" id="PIRSF000164">
    <property type="entry name" value="DHO_oxidase"/>
    <property type="match status" value="1"/>
</dbReference>
<dbReference type="RefSeq" id="WP_105358198.1">
    <property type="nucleotide sequence ID" value="NZ_PUIA01000074.1"/>
</dbReference>
<dbReference type="GO" id="GO:0044205">
    <property type="term" value="P:'de novo' UMP biosynthetic process"/>
    <property type="evidence" value="ECO:0007669"/>
    <property type="project" value="UniProtKB-UniPathway"/>
</dbReference>
<keyword evidence="3" id="KW-0285">Flavoprotein</keyword>
<dbReference type="Gene3D" id="3.20.20.70">
    <property type="entry name" value="Aldolase class I"/>
    <property type="match status" value="1"/>
</dbReference>
<dbReference type="GO" id="GO:0005737">
    <property type="term" value="C:cytoplasm"/>
    <property type="evidence" value="ECO:0007669"/>
    <property type="project" value="InterPro"/>
</dbReference>
<comment type="pathway">
    <text evidence="2">Pyrimidine metabolism; UMP biosynthesis via de novo pathway.</text>
</comment>
<keyword evidence="4" id="KW-0288">FMN</keyword>
<protein>
    <submittedName>
        <fullName evidence="8">Dihydroorotate dehydrogenase-like protein</fullName>
    </submittedName>
</protein>
<proteinExistence type="predicted"/>
<dbReference type="InterPro" id="IPR012135">
    <property type="entry name" value="Dihydroorotate_DH_1_2"/>
</dbReference>
<evidence type="ECO:0000259" key="7">
    <source>
        <dbReference type="Pfam" id="PF01180"/>
    </source>
</evidence>
<dbReference type="PANTHER" id="PTHR48109:SF3">
    <property type="entry name" value="SLL0744 PROTEIN"/>
    <property type="match status" value="1"/>
</dbReference>
<evidence type="ECO:0000256" key="6">
    <source>
        <dbReference type="ARBA" id="ARBA00023002"/>
    </source>
</evidence>
<dbReference type="NCBIfam" id="NF005741">
    <property type="entry name" value="PRK07565.1"/>
    <property type="match status" value="1"/>
</dbReference>